<evidence type="ECO:0000256" key="1">
    <source>
        <dbReference type="SAM" id="SignalP"/>
    </source>
</evidence>
<dbReference type="STRING" id="563176.SAMN04488090_0495"/>
<feature type="signal peptide" evidence="1">
    <location>
        <begin position="1"/>
        <end position="23"/>
    </location>
</feature>
<dbReference type="AlphaFoldDB" id="A0A1G9IIV7"/>
<dbReference type="EMBL" id="FNGS01000001">
    <property type="protein sequence ID" value="SDL24986.1"/>
    <property type="molecule type" value="Genomic_DNA"/>
</dbReference>
<dbReference type="Pfam" id="PF20583">
    <property type="entry name" value="DUF6786"/>
    <property type="match status" value="1"/>
</dbReference>
<evidence type="ECO:0000313" key="3">
    <source>
        <dbReference type="Proteomes" id="UP000198901"/>
    </source>
</evidence>
<sequence length="397" mass="43785">MYFLKKHAWLLLLSGLGAGCQTAMPDSSFGKDLEFLRKHQSVLLLQAEDNPDAQVAVVGAWQGRVMTSTATGAAGSGYGWINQSLISKGTYQPHINAYGGEDRFWLSPEGGQYSVFFEKGKDFTFDNWQTPPLIDTVAFETVAQNAQSASFRKRAMLENHSGTSFDIEILRKIRVFSRKENEKWLGTTLPEGIRWVGYESENTLVNHGADWQKDTGLLGVWILGMFTPAPATTIVAPYHNELQLTDNYFGKVPDERLRKGSGAVFLRADGKYRSKIGLTPGSTTGAAGSYDAARQVLTLVQFDVDAAGDYLKSTWEHHAEPYRGDAFNAYNDGPLADGSQMGPFYELESSSSVKPLKKGGSLTHHHRTFHLEGSKEELDAISRKVLGVSLAEIEKAF</sequence>
<evidence type="ECO:0008006" key="4">
    <source>
        <dbReference type="Google" id="ProtNLM"/>
    </source>
</evidence>
<organism evidence="2 3">
    <name type="scientific">Siphonobacter aquaeclarae</name>
    <dbReference type="NCBI Taxonomy" id="563176"/>
    <lineage>
        <taxon>Bacteria</taxon>
        <taxon>Pseudomonadati</taxon>
        <taxon>Bacteroidota</taxon>
        <taxon>Cytophagia</taxon>
        <taxon>Cytophagales</taxon>
        <taxon>Cytophagaceae</taxon>
        <taxon>Siphonobacter</taxon>
    </lineage>
</organism>
<dbReference type="PROSITE" id="PS51257">
    <property type="entry name" value="PROKAR_LIPOPROTEIN"/>
    <property type="match status" value="1"/>
</dbReference>
<keyword evidence="3" id="KW-1185">Reference proteome</keyword>
<reference evidence="2 3" key="1">
    <citation type="submission" date="2016-10" db="EMBL/GenBank/DDBJ databases">
        <authorList>
            <person name="de Groot N.N."/>
        </authorList>
    </citation>
    <scope>NUCLEOTIDE SEQUENCE [LARGE SCALE GENOMIC DNA]</scope>
    <source>
        <strain evidence="2 3">DSM 21668</strain>
    </source>
</reference>
<accession>A0A1G9IIV7</accession>
<evidence type="ECO:0000313" key="2">
    <source>
        <dbReference type="EMBL" id="SDL24986.1"/>
    </source>
</evidence>
<dbReference type="Proteomes" id="UP000198901">
    <property type="component" value="Unassembled WGS sequence"/>
</dbReference>
<keyword evidence="1" id="KW-0732">Signal</keyword>
<feature type="chain" id="PRO_5011667160" description="Methane oxygenase PmoA" evidence="1">
    <location>
        <begin position="24"/>
        <end position="397"/>
    </location>
</feature>
<protein>
    <recommendedName>
        <fullName evidence="4">Methane oxygenase PmoA</fullName>
    </recommendedName>
</protein>
<dbReference type="RefSeq" id="WP_245689857.1">
    <property type="nucleotide sequence ID" value="NZ_FNGS01000001.1"/>
</dbReference>
<proteinExistence type="predicted"/>
<gene>
    <name evidence="2" type="ORF">SAMN04488090_0495</name>
</gene>
<dbReference type="InterPro" id="IPR046713">
    <property type="entry name" value="DUF6786"/>
</dbReference>
<name>A0A1G9IIV7_9BACT</name>